<comment type="caution">
    <text evidence="1">The sequence shown here is derived from an EMBL/GenBank/DDBJ whole genome shotgun (WGS) entry which is preliminary data.</text>
</comment>
<accession>A0A6V8NAP3</accession>
<evidence type="ECO:0000313" key="1">
    <source>
        <dbReference type="EMBL" id="GFO68289.1"/>
    </source>
</evidence>
<protein>
    <submittedName>
        <fullName evidence="1">FAD-dependent oxidoreductase</fullName>
    </submittedName>
</protein>
<dbReference type="PANTHER" id="PTHR10668:SF105">
    <property type="entry name" value="DEHYDROGENASE-RELATED"/>
    <property type="match status" value="1"/>
</dbReference>
<dbReference type="SUPFAM" id="SSF51905">
    <property type="entry name" value="FAD/NAD(P)-binding domain"/>
    <property type="match status" value="1"/>
</dbReference>
<dbReference type="PRINTS" id="PR00368">
    <property type="entry name" value="FADPNR"/>
</dbReference>
<reference evidence="2" key="1">
    <citation type="submission" date="2020-06" db="EMBL/GenBank/DDBJ databases">
        <title>Draft genomic sequecing of Geomonas sp. Red745.</title>
        <authorList>
            <person name="Itoh H."/>
            <person name="Xu Z.X."/>
            <person name="Ushijima N."/>
            <person name="Masuda Y."/>
            <person name="Shiratori Y."/>
            <person name="Senoo K."/>
        </authorList>
    </citation>
    <scope>NUCLEOTIDE SEQUENCE [LARGE SCALE GENOMIC DNA]</scope>
    <source>
        <strain evidence="2">Red745</strain>
    </source>
</reference>
<dbReference type="PANTHER" id="PTHR10668">
    <property type="entry name" value="PHYTOENE DEHYDROGENASE"/>
    <property type="match status" value="1"/>
</dbReference>
<dbReference type="Gene3D" id="3.50.50.60">
    <property type="entry name" value="FAD/NAD(P)-binding domain"/>
    <property type="match status" value="2"/>
</dbReference>
<dbReference type="Pfam" id="PF13450">
    <property type="entry name" value="NAD_binding_8"/>
    <property type="match status" value="1"/>
</dbReference>
<gene>
    <name evidence="1" type="ORF">GMLC_18680</name>
</gene>
<keyword evidence="2" id="KW-1185">Reference proteome</keyword>
<dbReference type="RefSeq" id="WP_183360801.1">
    <property type="nucleotide sequence ID" value="NZ_BLXZ01000003.1"/>
</dbReference>
<evidence type="ECO:0000313" key="2">
    <source>
        <dbReference type="Proteomes" id="UP000587586"/>
    </source>
</evidence>
<dbReference type="Proteomes" id="UP000587586">
    <property type="component" value="Unassembled WGS sequence"/>
</dbReference>
<sequence>MAASAGKPEVLVIGSGPNGLAAAVTMARHGFPVTVREAGETVGGATRTLELTLPGFRHDACSAIHPLAEASPCFRELPLSRFGLSWIYPDAALAHPFDDGTAVLLHKEILKTVETLDAGDRGAYQQLFGPLLEEWELLAPELLAPMHFPTHPLLMAGFGIHGLRSATGLAENRFQKSRAKALFAGLAAHSILSLDRAGSAAFGLILGVLGHLNGWPFPKGGAQQITMALAGYLESLGGKIVTGEAVRSLNATSGKELMFLNVTPRQALTIAGSRFTPGYRQQLESYRYGPGVFKMDWALSGPIPWRAEECRRAATVHLGGTLEEIAAGEKEVWQGSHPERPFVLLAQQSLFDPSRAPEGKQTGWAYCHVPNGSTVDMTERIERQVERFAPGFRELILARSVRDCAGFERYNANCIGGDINGGVQDLNQILARPIIGPHPYATSDSRIFLCSSSTPPGGGVHGMCGYHAAQLALERLGR</sequence>
<dbReference type="AlphaFoldDB" id="A0A6V8NAP3"/>
<dbReference type="InterPro" id="IPR036188">
    <property type="entry name" value="FAD/NAD-bd_sf"/>
</dbReference>
<dbReference type="PRINTS" id="PR00411">
    <property type="entry name" value="PNDRDTASEI"/>
</dbReference>
<organism evidence="1 2">
    <name type="scientific">Geomonas limicola</name>
    <dbReference type="NCBI Taxonomy" id="2740186"/>
    <lineage>
        <taxon>Bacteria</taxon>
        <taxon>Pseudomonadati</taxon>
        <taxon>Thermodesulfobacteriota</taxon>
        <taxon>Desulfuromonadia</taxon>
        <taxon>Geobacterales</taxon>
        <taxon>Geobacteraceae</taxon>
        <taxon>Geomonas</taxon>
    </lineage>
</organism>
<proteinExistence type="predicted"/>
<name>A0A6V8NAP3_9BACT</name>
<dbReference type="EMBL" id="BLXZ01000003">
    <property type="protein sequence ID" value="GFO68289.1"/>
    <property type="molecule type" value="Genomic_DNA"/>
</dbReference>